<dbReference type="PANTHER" id="PTHR45649:SF23">
    <property type="entry name" value="TRANSPORTER, PUTATIVE (EUROFUNG)-RELATED"/>
    <property type="match status" value="1"/>
</dbReference>
<comment type="subcellular location">
    <subcellularLocation>
        <location evidence="1">Membrane</location>
        <topology evidence="1">Multi-pass membrane protein</topology>
    </subcellularLocation>
</comment>
<reference evidence="8" key="1">
    <citation type="submission" date="2020-03" db="EMBL/GenBank/DDBJ databases">
        <title>Draft Genome Sequence of Cylindrodendrum hubeiense.</title>
        <authorList>
            <person name="Buettner E."/>
            <person name="Kellner H."/>
        </authorList>
    </citation>
    <scope>NUCLEOTIDE SEQUENCE</scope>
    <source>
        <strain evidence="8">IHI 201604</strain>
    </source>
</reference>
<dbReference type="Pfam" id="PF13520">
    <property type="entry name" value="AA_permease_2"/>
    <property type="match status" value="2"/>
</dbReference>
<feature type="transmembrane region" description="Helical" evidence="7">
    <location>
        <begin position="370"/>
        <end position="391"/>
    </location>
</feature>
<dbReference type="AlphaFoldDB" id="A0A9P5LKU8"/>
<evidence type="ECO:0000256" key="2">
    <source>
        <dbReference type="ARBA" id="ARBA00022448"/>
    </source>
</evidence>
<feature type="transmembrane region" description="Helical" evidence="7">
    <location>
        <begin position="55"/>
        <end position="74"/>
    </location>
</feature>
<dbReference type="InterPro" id="IPR002293">
    <property type="entry name" value="AA/rel_permease1"/>
</dbReference>
<name>A0A9P5LKU8_9HYPO</name>
<comment type="caution">
    <text evidence="8">The sequence shown here is derived from an EMBL/GenBank/DDBJ whole genome shotgun (WGS) entry which is preliminary data.</text>
</comment>
<feature type="region of interest" description="Disordered" evidence="6">
    <location>
        <begin position="1"/>
        <end position="24"/>
    </location>
</feature>
<feature type="transmembrane region" description="Helical" evidence="7">
    <location>
        <begin position="304"/>
        <end position="324"/>
    </location>
</feature>
<dbReference type="GO" id="GO:0016020">
    <property type="term" value="C:membrane"/>
    <property type="evidence" value="ECO:0007669"/>
    <property type="project" value="UniProtKB-SubCell"/>
</dbReference>
<dbReference type="PIRSF" id="PIRSF006060">
    <property type="entry name" value="AA_transporter"/>
    <property type="match status" value="1"/>
</dbReference>
<keyword evidence="4 7" id="KW-1133">Transmembrane helix</keyword>
<evidence type="ECO:0000256" key="1">
    <source>
        <dbReference type="ARBA" id="ARBA00004141"/>
    </source>
</evidence>
<gene>
    <name evidence="8" type="ORF">G7Z17_g707</name>
</gene>
<feature type="transmembrane region" description="Helical" evidence="7">
    <location>
        <begin position="86"/>
        <end position="110"/>
    </location>
</feature>
<sequence>MAASLPNAKSQPSSKESQLSKPDDLTTGEVYGADHLLENLGYTPQFSRNRSTLQVAFMAFVLASIPYGMATTIYYPLIGGGPVNIIWGWVGVSFIIACVALSLGEITSVYPTAGGVYYQSFMLSPPKWRRIASWICGWFYLVGNVTIIIAVNFATTTLLIASINILGDDEDGPLISGDSYQVFLMYLAITLLCTAISTFGNRWLPMLDTIAIYGTFAGVLAILITILVLAKNGRRDAKWVFTHFEASSGWPDAGLLILVPVCFVLPEIQDLIALPWGQPLPYILMTATGSAGGAFALLVPLLILAIFCGTGCCTVASRCIWAFARDGAIPGAKYWTKISPTLHIPFNAMVLSTIIQILLGLIYFGSTAAFNAFSGVGVICLTASYATPITISLMRGRKDVKRGRFYFGSTGAFCNVVAIVNYGPVVFTAFALFSAIWYWCWGSKNYVGPPTAHIE</sequence>
<evidence type="ECO:0000256" key="6">
    <source>
        <dbReference type="SAM" id="MobiDB-lite"/>
    </source>
</evidence>
<protein>
    <recommendedName>
        <fullName evidence="10">Amino acid transporter</fullName>
    </recommendedName>
</protein>
<feature type="transmembrane region" description="Helical" evidence="7">
    <location>
        <begin position="344"/>
        <end position="364"/>
    </location>
</feature>
<organism evidence="8 9">
    <name type="scientific">Cylindrodendrum hubeiense</name>
    <dbReference type="NCBI Taxonomy" id="595255"/>
    <lineage>
        <taxon>Eukaryota</taxon>
        <taxon>Fungi</taxon>
        <taxon>Dikarya</taxon>
        <taxon>Ascomycota</taxon>
        <taxon>Pezizomycotina</taxon>
        <taxon>Sordariomycetes</taxon>
        <taxon>Hypocreomycetidae</taxon>
        <taxon>Hypocreales</taxon>
        <taxon>Nectriaceae</taxon>
        <taxon>Cylindrodendrum</taxon>
    </lineage>
</organism>
<feature type="transmembrane region" description="Helical" evidence="7">
    <location>
        <begin position="131"/>
        <end position="160"/>
    </location>
</feature>
<evidence type="ECO:0008006" key="10">
    <source>
        <dbReference type="Google" id="ProtNLM"/>
    </source>
</evidence>
<dbReference type="EMBL" id="JAANBB010000005">
    <property type="protein sequence ID" value="KAF7557434.1"/>
    <property type="molecule type" value="Genomic_DNA"/>
</dbReference>
<keyword evidence="3 7" id="KW-0812">Transmembrane</keyword>
<dbReference type="Gene3D" id="1.20.1740.10">
    <property type="entry name" value="Amino acid/polyamine transporter I"/>
    <property type="match status" value="1"/>
</dbReference>
<feature type="transmembrane region" description="Helical" evidence="7">
    <location>
        <begin position="211"/>
        <end position="230"/>
    </location>
</feature>
<dbReference type="Proteomes" id="UP000722485">
    <property type="component" value="Unassembled WGS sequence"/>
</dbReference>
<feature type="compositionally biased region" description="Polar residues" evidence="6">
    <location>
        <begin position="7"/>
        <end position="20"/>
    </location>
</feature>
<proteinExistence type="predicted"/>
<keyword evidence="2" id="KW-0813">Transport</keyword>
<feature type="transmembrane region" description="Helical" evidence="7">
    <location>
        <begin position="412"/>
        <end position="439"/>
    </location>
</feature>
<feature type="transmembrane region" description="Helical" evidence="7">
    <location>
        <begin position="180"/>
        <end position="199"/>
    </location>
</feature>
<evidence type="ECO:0000256" key="4">
    <source>
        <dbReference type="ARBA" id="ARBA00022989"/>
    </source>
</evidence>
<accession>A0A9P5LKU8</accession>
<evidence type="ECO:0000313" key="8">
    <source>
        <dbReference type="EMBL" id="KAF7557434.1"/>
    </source>
</evidence>
<evidence type="ECO:0000256" key="7">
    <source>
        <dbReference type="SAM" id="Phobius"/>
    </source>
</evidence>
<dbReference type="OrthoDB" id="3900342at2759"/>
<dbReference type="PANTHER" id="PTHR45649">
    <property type="entry name" value="AMINO-ACID PERMEASE BAT1"/>
    <property type="match status" value="1"/>
</dbReference>
<evidence type="ECO:0000256" key="3">
    <source>
        <dbReference type="ARBA" id="ARBA00022692"/>
    </source>
</evidence>
<evidence type="ECO:0000313" key="9">
    <source>
        <dbReference type="Proteomes" id="UP000722485"/>
    </source>
</evidence>
<keyword evidence="5 7" id="KW-0472">Membrane</keyword>
<keyword evidence="9" id="KW-1185">Reference proteome</keyword>
<evidence type="ECO:0000256" key="5">
    <source>
        <dbReference type="ARBA" id="ARBA00023136"/>
    </source>
</evidence>
<dbReference type="GO" id="GO:0022857">
    <property type="term" value="F:transmembrane transporter activity"/>
    <property type="evidence" value="ECO:0007669"/>
    <property type="project" value="InterPro"/>
</dbReference>